<dbReference type="AlphaFoldDB" id="A0A075GEL9"/>
<reference evidence="3" key="1">
    <citation type="journal article" date="2014" name="Genome Biol. Evol.">
        <title>Pangenome evidence for extensive interdomain horizontal transfer affecting lineage core and shell genes in uncultured planktonic thaumarchaeota and euryarchaeota.</title>
        <authorList>
            <person name="Deschamps P."/>
            <person name="Zivanovic Y."/>
            <person name="Moreira D."/>
            <person name="Rodriguez-Valera F."/>
            <person name="Lopez-Garcia P."/>
        </authorList>
    </citation>
    <scope>NUCLEOTIDE SEQUENCE</scope>
</reference>
<dbReference type="InterPro" id="IPR050563">
    <property type="entry name" value="4-hydroxybenzoyl-CoA_TE"/>
</dbReference>
<dbReference type="EMBL" id="KF900651">
    <property type="protein sequence ID" value="AIF02466.1"/>
    <property type="molecule type" value="Genomic_DNA"/>
</dbReference>
<sequence>MLRPCRRGLIRFGGWPRMAFGSWPVSVEFPVHWGDMDSFGHVNNAVYLTWFESARIAYFRKIQQEFVTPDGVGPILARMEIDYRLAVKFPDTVRCEATVTELGNSSYRMAYRLHSEAHDRLAVEGDSVVVMVNYGTGRSVPLSDELRSAIQKLESKS</sequence>
<gene>
    <name evidence="3" type="primary">ybgC</name>
</gene>
<evidence type="ECO:0000313" key="3">
    <source>
        <dbReference type="EMBL" id="AIF02466.1"/>
    </source>
</evidence>
<dbReference type="CDD" id="cd00586">
    <property type="entry name" value="4HBT"/>
    <property type="match status" value="1"/>
</dbReference>
<comment type="similarity">
    <text evidence="1">Belongs to the 4-hydroxybenzoyl-CoA thioesterase family.</text>
</comment>
<evidence type="ECO:0000256" key="1">
    <source>
        <dbReference type="ARBA" id="ARBA00005953"/>
    </source>
</evidence>
<evidence type="ECO:0000256" key="2">
    <source>
        <dbReference type="ARBA" id="ARBA00022801"/>
    </source>
</evidence>
<dbReference type="PANTHER" id="PTHR31793">
    <property type="entry name" value="4-HYDROXYBENZOYL-COA THIOESTERASE FAMILY MEMBER"/>
    <property type="match status" value="1"/>
</dbReference>
<keyword evidence="2" id="KW-0378">Hydrolase</keyword>
<proteinExistence type="inferred from homology"/>
<dbReference type="GO" id="GO:0047617">
    <property type="term" value="F:fatty acyl-CoA hydrolase activity"/>
    <property type="evidence" value="ECO:0007669"/>
    <property type="project" value="TreeGrafter"/>
</dbReference>
<organism evidence="3">
    <name type="scientific">uncultured marine group II/III euryarchaeote KM3_157_C11</name>
    <dbReference type="NCBI Taxonomy" id="1457903"/>
    <lineage>
        <taxon>Archaea</taxon>
        <taxon>Methanobacteriati</taxon>
        <taxon>Methanobacteriota</taxon>
        <taxon>environmental samples</taxon>
    </lineage>
</organism>
<protein>
    <submittedName>
        <fullName evidence="3">Thioesterase superfamily protein (YbgC)</fullName>
    </submittedName>
</protein>
<dbReference type="Gene3D" id="3.10.129.10">
    <property type="entry name" value="Hotdog Thioesterase"/>
    <property type="match status" value="1"/>
</dbReference>
<dbReference type="Pfam" id="PF13279">
    <property type="entry name" value="4HBT_2"/>
    <property type="match status" value="1"/>
</dbReference>
<dbReference type="SUPFAM" id="SSF54637">
    <property type="entry name" value="Thioesterase/thiol ester dehydrase-isomerase"/>
    <property type="match status" value="1"/>
</dbReference>
<accession>A0A075GEL9</accession>
<name>A0A075GEL9_9EURY</name>
<dbReference type="InterPro" id="IPR029069">
    <property type="entry name" value="HotDog_dom_sf"/>
</dbReference>
<dbReference type="PANTHER" id="PTHR31793:SF27">
    <property type="entry name" value="NOVEL THIOESTERASE SUPERFAMILY DOMAIN AND SAPOSIN A-TYPE DOMAIN CONTAINING PROTEIN (0610012H03RIK)"/>
    <property type="match status" value="1"/>
</dbReference>